<dbReference type="AlphaFoldDB" id="A0A840MXI9"/>
<dbReference type="EMBL" id="JACHIJ010000002">
    <property type="protein sequence ID" value="MBB5051134.1"/>
    <property type="molecule type" value="Genomic_DNA"/>
</dbReference>
<dbReference type="Pfam" id="PF03592">
    <property type="entry name" value="Terminase_2"/>
    <property type="match status" value="1"/>
</dbReference>
<evidence type="ECO:0000313" key="1">
    <source>
        <dbReference type="EMBL" id="MBB5051134.1"/>
    </source>
</evidence>
<proteinExistence type="predicted"/>
<protein>
    <submittedName>
        <fullName evidence="1">Phage terminase small subunit</fullName>
    </submittedName>
</protein>
<name>A0A840MXI9_9BRAD</name>
<organism evidence="1 2">
    <name type="scientific">Afipia massiliensis</name>
    <dbReference type="NCBI Taxonomy" id="211460"/>
    <lineage>
        <taxon>Bacteria</taxon>
        <taxon>Pseudomonadati</taxon>
        <taxon>Pseudomonadota</taxon>
        <taxon>Alphaproteobacteria</taxon>
        <taxon>Hyphomicrobiales</taxon>
        <taxon>Nitrobacteraceae</taxon>
        <taxon>Afipia</taxon>
    </lineage>
</organism>
<dbReference type="InterPro" id="IPR005335">
    <property type="entry name" value="Terminase_ssu"/>
</dbReference>
<evidence type="ECO:0000313" key="2">
    <source>
        <dbReference type="Proteomes" id="UP000521227"/>
    </source>
</evidence>
<dbReference type="Proteomes" id="UP000521227">
    <property type="component" value="Unassembled WGS sequence"/>
</dbReference>
<accession>A0A840MXI9</accession>
<reference evidence="1 2" key="1">
    <citation type="submission" date="2020-08" db="EMBL/GenBank/DDBJ databases">
        <title>Genomic Encyclopedia of Type Strains, Phase IV (KMG-IV): sequencing the most valuable type-strain genomes for metagenomic binning, comparative biology and taxonomic classification.</title>
        <authorList>
            <person name="Goeker M."/>
        </authorList>
    </citation>
    <scope>NUCLEOTIDE SEQUENCE [LARGE SCALE GENOMIC DNA]</scope>
    <source>
        <strain evidence="1 2">DSM 17498</strain>
    </source>
</reference>
<gene>
    <name evidence="1" type="ORF">HNQ36_001088</name>
</gene>
<comment type="caution">
    <text evidence="1">The sequence shown here is derived from an EMBL/GenBank/DDBJ whole genome shotgun (WGS) entry which is preliminary data.</text>
</comment>
<sequence>MQAYISDPQRVGYKAYLVVYPSSSEAAAKSGFSRLLTKANVKTRLAHLESRVTEKVVELAAVTTEQVLEELAKIGFANMLDYSRVNEDGDPIIDLSELSRNQAAAIQQISIEEFTDGKQPPDKLLEPQAKGGALRRRKGRAVRKTTFKLYDKRAALVDIGRHLGMFVDKVEHSGKVDLVPIINVNGRRTSG</sequence>
<dbReference type="GO" id="GO:0051276">
    <property type="term" value="P:chromosome organization"/>
    <property type="evidence" value="ECO:0007669"/>
    <property type="project" value="InterPro"/>
</dbReference>